<name>A0ABY3RFW0_9BRAD</name>
<dbReference type="SUPFAM" id="SSF53822">
    <property type="entry name" value="Periplasmic binding protein-like I"/>
    <property type="match status" value="1"/>
</dbReference>
<dbReference type="InterPro" id="IPR028082">
    <property type="entry name" value="Peripla_BP_I"/>
</dbReference>
<feature type="domain" description="Leucine-binding protein" evidence="3">
    <location>
        <begin position="3"/>
        <end position="306"/>
    </location>
</feature>
<evidence type="ECO:0000313" key="5">
    <source>
        <dbReference type="Proteomes" id="UP001431010"/>
    </source>
</evidence>
<sequence>MRSVRIGLLVPLSGSAGLWAPSAEACGRLAVSELNHASGILRRPIELLVIDAGETGRSAGCAAREAVDDLAVDGLVGMVPSYARDPIAAATRGRVPFVYTPQFEGLAPDGDVMTTGETADELMAPAIQWLSEFKRARRFFLCGNDYIWPRSSLQIAKRLIARFGGTVTGECYAPVGVHDFDEMLDRIKATRSDVVVPVFLGFDCIAFSRAFCAAGLSRHVLRFSPAFDETIVYGLDSSETENLFVASSYFASLRSRNNGAFLERYYTAFGDNPPPANGYGESCYEGIHALAALIERAASFDARHLKRFYGRTLQGRTARGVEAQPVVGGRHPVYLAELDGYDFAVVASR</sequence>
<reference evidence="4" key="1">
    <citation type="journal article" date="2024" name="Antonie Van Leeuwenhoek">
        <title>Bradyrhizobium ontarionense sp. nov., a novel bacterial symbiont isolated from Aeschynomene indica (Indian jointvetch), harbours photosynthesis, nitrogen fixation and nitrous oxide (N2O) reductase genes.</title>
        <authorList>
            <person name="Bromfield E.S.P."/>
            <person name="Cloutier S."/>
        </authorList>
    </citation>
    <scope>NUCLEOTIDE SEQUENCE</scope>
    <source>
        <strain evidence="4">A19</strain>
    </source>
</reference>
<evidence type="ECO:0000256" key="1">
    <source>
        <dbReference type="ARBA" id="ARBA00010062"/>
    </source>
</evidence>
<evidence type="ECO:0000259" key="3">
    <source>
        <dbReference type="Pfam" id="PF13458"/>
    </source>
</evidence>
<dbReference type="Gene3D" id="3.40.50.2300">
    <property type="match status" value="2"/>
</dbReference>
<dbReference type="InterPro" id="IPR028081">
    <property type="entry name" value="Leu-bd"/>
</dbReference>
<dbReference type="RefSeq" id="WP_231324535.1">
    <property type="nucleotide sequence ID" value="NZ_CP088156.1"/>
</dbReference>
<proteinExistence type="inferred from homology"/>
<evidence type="ECO:0000256" key="2">
    <source>
        <dbReference type="ARBA" id="ARBA00022729"/>
    </source>
</evidence>
<evidence type="ECO:0000313" key="4">
    <source>
        <dbReference type="EMBL" id="UFZ05942.1"/>
    </source>
</evidence>
<gene>
    <name evidence="4" type="ORF">LQG66_06430</name>
</gene>
<protein>
    <submittedName>
        <fullName evidence="4">Substrate-binding domain-containing protein</fullName>
    </submittedName>
</protein>
<dbReference type="Proteomes" id="UP001431010">
    <property type="component" value="Chromosome"/>
</dbReference>
<organism evidence="4 5">
    <name type="scientific">Bradyrhizobium ontarionense</name>
    <dbReference type="NCBI Taxonomy" id="2898149"/>
    <lineage>
        <taxon>Bacteria</taxon>
        <taxon>Pseudomonadati</taxon>
        <taxon>Pseudomonadota</taxon>
        <taxon>Alphaproteobacteria</taxon>
        <taxon>Hyphomicrobiales</taxon>
        <taxon>Nitrobacteraceae</taxon>
        <taxon>Bradyrhizobium</taxon>
    </lineage>
</organism>
<comment type="similarity">
    <text evidence="1">Belongs to the leucine-binding protein family.</text>
</comment>
<dbReference type="PANTHER" id="PTHR47628:SF1">
    <property type="entry name" value="ALIPHATIC AMIDASE EXPRESSION-REGULATING PROTEIN"/>
    <property type="match status" value="1"/>
</dbReference>
<keyword evidence="5" id="KW-1185">Reference proteome</keyword>
<accession>A0ABY3RFW0</accession>
<dbReference type="CDD" id="cd06358">
    <property type="entry name" value="PBP1_NHase"/>
    <property type="match status" value="1"/>
</dbReference>
<dbReference type="EMBL" id="CP088156">
    <property type="protein sequence ID" value="UFZ05942.1"/>
    <property type="molecule type" value="Genomic_DNA"/>
</dbReference>
<keyword evidence="2" id="KW-0732">Signal</keyword>
<dbReference type="PANTHER" id="PTHR47628">
    <property type="match status" value="1"/>
</dbReference>
<dbReference type="Pfam" id="PF13458">
    <property type="entry name" value="Peripla_BP_6"/>
    <property type="match status" value="1"/>
</dbReference>